<dbReference type="EMBL" id="KV878588">
    <property type="protein sequence ID" value="OJJ57534.1"/>
    <property type="molecule type" value="Genomic_DNA"/>
</dbReference>
<gene>
    <name evidence="1" type="ORF">ASPSYDRAFT_46691</name>
</gene>
<sequence length="53" mass="5792">MAGTLICERRANTPRRSFLVAHNGFSATGFRAELAMSFSGWESHHRAAGQNEG</sequence>
<evidence type="ECO:0000313" key="2">
    <source>
        <dbReference type="Proteomes" id="UP000184356"/>
    </source>
</evidence>
<reference evidence="2" key="1">
    <citation type="journal article" date="2017" name="Genome Biol.">
        <title>Comparative genomics reveals high biological diversity and specific adaptations in the industrially and medically important fungal genus Aspergillus.</title>
        <authorList>
            <person name="de Vries R.P."/>
            <person name="Riley R."/>
            <person name="Wiebenga A."/>
            <person name="Aguilar-Osorio G."/>
            <person name="Amillis S."/>
            <person name="Uchima C.A."/>
            <person name="Anderluh G."/>
            <person name="Asadollahi M."/>
            <person name="Askin M."/>
            <person name="Barry K."/>
            <person name="Battaglia E."/>
            <person name="Bayram O."/>
            <person name="Benocci T."/>
            <person name="Braus-Stromeyer S.A."/>
            <person name="Caldana C."/>
            <person name="Canovas D."/>
            <person name="Cerqueira G.C."/>
            <person name="Chen F."/>
            <person name="Chen W."/>
            <person name="Choi C."/>
            <person name="Clum A."/>
            <person name="Dos Santos R.A."/>
            <person name="Damasio A.R."/>
            <person name="Diallinas G."/>
            <person name="Emri T."/>
            <person name="Fekete E."/>
            <person name="Flipphi M."/>
            <person name="Freyberg S."/>
            <person name="Gallo A."/>
            <person name="Gournas C."/>
            <person name="Habgood R."/>
            <person name="Hainaut M."/>
            <person name="Harispe M.L."/>
            <person name="Henrissat B."/>
            <person name="Hilden K.S."/>
            <person name="Hope R."/>
            <person name="Hossain A."/>
            <person name="Karabika E."/>
            <person name="Karaffa L."/>
            <person name="Karanyi Z."/>
            <person name="Krasevec N."/>
            <person name="Kuo A."/>
            <person name="Kusch H."/>
            <person name="LaButti K."/>
            <person name="Lagendijk E.L."/>
            <person name="Lapidus A."/>
            <person name="Levasseur A."/>
            <person name="Lindquist E."/>
            <person name="Lipzen A."/>
            <person name="Logrieco A.F."/>
            <person name="MacCabe A."/>
            <person name="Maekelae M.R."/>
            <person name="Malavazi I."/>
            <person name="Melin P."/>
            <person name="Meyer V."/>
            <person name="Mielnichuk N."/>
            <person name="Miskei M."/>
            <person name="Molnar A.P."/>
            <person name="Mule G."/>
            <person name="Ngan C.Y."/>
            <person name="Orejas M."/>
            <person name="Orosz E."/>
            <person name="Ouedraogo J.P."/>
            <person name="Overkamp K.M."/>
            <person name="Park H.-S."/>
            <person name="Perrone G."/>
            <person name="Piumi F."/>
            <person name="Punt P.J."/>
            <person name="Ram A.F."/>
            <person name="Ramon A."/>
            <person name="Rauscher S."/>
            <person name="Record E."/>
            <person name="Riano-Pachon D.M."/>
            <person name="Robert V."/>
            <person name="Roehrig J."/>
            <person name="Ruller R."/>
            <person name="Salamov A."/>
            <person name="Salih N.S."/>
            <person name="Samson R.A."/>
            <person name="Sandor E."/>
            <person name="Sanguinetti M."/>
            <person name="Schuetze T."/>
            <person name="Sepcic K."/>
            <person name="Shelest E."/>
            <person name="Sherlock G."/>
            <person name="Sophianopoulou V."/>
            <person name="Squina F.M."/>
            <person name="Sun H."/>
            <person name="Susca A."/>
            <person name="Todd R.B."/>
            <person name="Tsang A."/>
            <person name="Unkles S.E."/>
            <person name="van de Wiele N."/>
            <person name="van Rossen-Uffink D."/>
            <person name="Oliveira J.V."/>
            <person name="Vesth T.C."/>
            <person name="Visser J."/>
            <person name="Yu J.-H."/>
            <person name="Zhou M."/>
            <person name="Andersen M.R."/>
            <person name="Archer D.B."/>
            <person name="Baker S.E."/>
            <person name="Benoit I."/>
            <person name="Brakhage A.A."/>
            <person name="Braus G.H."/>
            <person name="Fischer R."/>
            <person name="Frisvad J.C."/>
            <person name="Goldman G.H."/>
            <person name="Houbraken J."/>
            <person name="Oakley B."/>
            <person name="Pocsi I."/>
            <person name="Scazzocchio C."/>
            <person name="Seiboth B."/>
            <person name="vanKuyk P.A."/>
            <person name="Wortman J."/>
            <person name="Dyer P.S."/>
            <person name="Grigoriev I.V."/>
        </authorList>
    </citation>
    <scope>NUCLEOTIDE SEQUENCE [LARGE SCALE GENOMIC DNA]</scope>
    <source>
        <strain evidence="2">CBS 593.65</strain>
    </source>
</reference>
<dbReference type="OrthoDB" id="1865897at2759"/>
<dbReference type="AlphaFoldDB" id="A0A1L9TDM7"/>
<protein>
    <submittedName>
        <fullName evidence="1">Uncharacterized protein</fullName>
    </submittedName>
</protein>
<name>A0A1L9TDM7_9EURO</name>
<dbReference type="RefSeq" id="XP_040701340.1">
    <property type="nucleotide sequence ID" value="XM_040847288.1"/>
</dbReference>
<dbReference type="GeneID" id="63763361"/>
<keyword evidence="2" id="KW-1185">Reference proteome</keyword>
<evidence type="ECO:0000313" key="1">
    <source>
        <dbReference type="EMBL" id="OJJ57534.1"/>
    </source>
</evidence>
<proteinExistence type="predicted"/>
<dbReference type="VEuPathDB" id="FungiDB:ASPSYDRAFT_46691"/>
<accession>A0A1L9TDM7</accession>
<organism evidence="1 2">
    <name type="scientific">Aspergillus sydowii CBS 593.65</name>
    <dbReference type="NCBI Taxonomy" id="1036612"/>
    <lineage>
        <taxon>Eukaryota</taxon>
        <taxon>Fungi</taxon>
        <taxon>Dikarya</taxon>
        <taxon>Ascomycota</taxon>
        <taxon>Pezizomycotina</taxon>
        <taxon>Eurotiomycetes</taxon>
        <taxon>Eurotiomycetidae</taxon>
        <taxon>Eurotiales</taxon>
        <taxon>Aspergillaceae</taxon>
        <taxon>Aspergillus</taxon>
        <taxon>Aspergillus subgen. Nidulantes</taxon>
    </lineage>
</organism>
<dbReference type="Proteomes" id="UP000184356">
    <property type="component" value="Unassembled WGS sequence"/>
</dbReference>